<accession>A0ACB8LCI7</accession>
<dbReference type="EMBL" id="CM039173">
    <property type="protein sequence ID" value="KAH9771128.1"/>
    <property type="molecule type" value="Genomic_DNA"/>
</dbReference>
<organism evidence="1 2">
    <name type="scientific">Citrus sinensis</name>
    <name type="common">Sweet orange</name>
    <name type="synonym">Citrus aurantium var. sinensis</name>
    <dbReference type="NCBI Taxonomy" id="2711"/>
    <lineage>
        <taxon>Eukaryota</taxon>
        <taxon>Viridiplantae</taxon>
        <taxon>Streptophyta</taxon>
        <taxon>Embryophyta</taxon>
        <taxon>Tracheophyta</taxon>
        <taxon>Spermatophyta</taxon>
        <taxon>Magnoliopsida</taxon>
        <taxon>eudicotyledons</taxon>
        <taxon>Gunneridae</taxon>
        <taxon>Pentapetalae</taxon>
        <taxon>rosids</taxon>
        <taxon>malvids</taxon>
        <taxon>Sapindales</taxon>
        <taxon>Rutaceae</taxon>
        <taxon>Aurantioideae</taxon>
        <taxon>Citrus</taxon>
    </lineage>
</organism>
<gene>
    <name evidence="1" type="ORF">KPL71_012593</name>
</gene>
<reference evidence="2" key="1">
    <citation type="journal article" date="2023" name="Hortic. Res.">
        <title>A chromosome-level phased genome enabling allele-level studies in sweet orange: a case study on citrus Huanglongbing tolerance.</title>
        <authorList>
            <person name="Wu B."/>
            <person name="Yu Q."/>
            <person name="Deng Z."/>
            <person name="Duan Y."/>
            <person name="Luo F."/>
            <person name="Gmitter F. Jr."/>
        </authorList>
    </citation>
    <scope>NUCLEOTIDE SEQUENCE [LARGE SCALE GENOMIC DNA]</scope>
    <source>
        <strain evidence="2">cv. Valencia</strain>
    </source>
</reference>
<keyword evidence="2" id="KW-1185">Reference proteome</keyword>
<dbReference type="Proteomes" id="UP000829398">
    <property type="component" value="Chromosome 4"/>
</dbReference>
<comment type="caution">
    <text evidence="1">The sequence shown here is derived from an EMBL/GenBank/DDBJ whole genome shotgun (WGS) entry which is preliminary data.</text>
</comment>
<proteinExistence type="predicted"/>
<evidence type="ECO:0000313" key="1">
    <source>
        <dbReference type="EMBL" id="KAH9771128.1"/>
    </source>
</evidence>
<sequence>MAAKQMEEIQKKLAMLNYPRANAPAQSLLFAGMERYSLLEWLFFKLLGDKSPFSQQNLQGDAMDRDEETARIQYLAEIAKFLGITTTIDTEAIQGHGSYEDRTEMLRLIVDLVEASIYADNPEWSIDEQVAKDIQLIDSIAEKQALIFSEECKLFPADVQIQSIYPFEMKFLLYFTVSPTTKVAVIAVAFNIDKAAYNISYLQHLGYRNPSSSFWAPPQLRFKPSLKKCGNILFHDSKFICRPDVSELETKLSEQSKILLNLQQKVTDLASKHAYNPDEDYAEVESQLRAHLESFLETARTFNTIYTKVVPCSQLYMISIEILCYLASRFKLEHDKLKEFSPIPLNYAFIAVKMDLFSSSAYYL</sequence>
<protein>
    <submittedName>
        <fullName evidence="1">AUGMIN subunit 7</fullName>
    </submittedName>
</protein>
<name>A0ACB8LCI7_CITSI</name>
<evidence type="ECO:0000313" key="2">
    <source>
        <dbReference type="Proteomes" id="UP000829398"/>
    </source>
</evidence>